<evidence type="ECO:0000256" key="2">
    <source>
        <dbReference type="ARBA" id="ARBA00022692"/>
    </source>
</evidence>
<evidence type="ECO:0000313" key="6">
    <source>
        <dbReference type="EMBL" id="CCG52807.1"/>
    </source>
</evidence>
<evidence type="ECO:0000256" key="1">
    <source>
        <dbReference type="ARBA" id="ARBA00004141"/>
    </source>
</evidence>
<reference evidence="7" key="2">
    <citation type="submission" date="2012-03" db="EMBL/GenBank/DDBJ databases">
        <title>Complete genome sequence of Flavobacterium indicum GPTSA100-9T, isolated from warm spring water.</title>
        <authorList>
            <person name="Barbier P."/>
            <person name="Houel A."/>
            <person name="Loux V."/>
            <person name="Poulain J."/>
            <person name="Bernardet J.-F."/>
            <person name="Touchon M."/>
            <person name="Duchaud E."/>
        </authorList>
    </citation>
    <scope>NUCLEOTIDE SEQUENCE [LARGE SCALE GENOMIC DNA]</scope>
    <source>
        <strain evidence="7">DSM 17447 / CIP 109464 / GPTSA100-9</strain>
    </source>
</reference>
<dbReference type="KEGG" id="fin:KQS_04135"/>
<feature type="transmembrane region" description="Helical" evidence="5">
    <location>
        <begin position="74"/>
        <end position="92"/>
    </location>
</feature>
<dbReference type="PATRIC" id="fig|1094466.5.peg.811"/>
<feature type="transmembrane region" description="Helical" evidence="5">
    <location>
        <begin position="7"/>
        <end position="25"/>
    </location>
</feature>
<gene>
    <name evidence="6" type="ordered locus">KQS_04135</name>
</gene>
<dbReference type="STRING" id="1094466.KQS_04135"/>
<keyword evidence="2 5" id="KW-0812">Transmembrane</keyword>
<dbReference type="AlphaFoldDB" id="H8XTL0"/>
<feature type="transmembrane region" description="Helical" evidence="5">
    <location>
        <begin position="98"/>
        <end position="116"/>
    </location>
</feature>
<reference evidence="6 7" key="1">
    <citation type="journal article" date="2012" name="J. Bacteriol.">
        <title>Complete Genome Sequence of Flavobacterium indicum GPSTA100-9T, Isolated from Warm Spring Water.</title>
        <authorList>
            <person name="Barbier P."/>
            <person name="Houel A."/>
            <person name="Loux V."/>
            <person name="Poulain J."/>
            <person name="Bernardet J.F."/>
            <person name="Touchon M."/>
            <person name="Duchaud E."/>
        </authorList>
    </citation>
    <scope>NUCLEOTIDE SEQUENCE [LARGE SCALE GENOMIC DNA]</scope>
    <source>
        <strain evidence="7">DSM 17447 / CIP 109464 / GPTSA100-9</strain>
    </source>
</reference>
<evidence type="ECO:0000256" key="4">
    <source>
        <dbReference type="ARBA" id="ARBA00023136"/>
    </source>
</evidence>
<sequence length="128" mass="14198">MKIATLIVRLLLGAMMLFASIRYFFNLGGNQPQPTGDMAILMAGFVASKYIFPVAKIVELFAGLTLVTGKFDKLGVVLLMPISINIFLIHVVVSKSDILMAAAVLIANVFLLYANWNSYKHLFEWNTK</sequence>
<evidence type="ECO:0000313" key="7">
    <source>
        <dbReference type="Proteomes" id="UP000007599"/>
    </source>
</evidence>
<dbReference type="EMBL" id="HE774682">
    <property type="protein sequence ID" value="CCG52807.1"/>
    <property type="molecule type" value="Genomic_DNA"/>
</dbReference>
<evidence type="ECO:0000256" key="5">
    <source>
        <dbReference type="SAM" id="Phobius"/>
    </source>
</evidence>
<accession>H8XTL0</accession>
<organism evidence="6 7">
    <name type="scientific">Flavobacterium indicum (strain DSM 17447 / CIP 109464 / GPTSA100-9)</name>
    <dbReference type="NCBI Taxonomy" id="1094466"/>
    <lineage>
        <taxon>Bacteria</taxon>
        <taxon>Pseudomonadati</taxon>
        <taxon>Bacteroidota</taxon>
        <taxon>Flavobacteriia</taxon>
        <taxon>Flavobacteriales</taxon>
        <taxon>Flavobacteriaceae</taxon>
        <taxon>Flavobacterium</taxon>
    </lineage>
</organism>
<dbReference type="RefSeq" id="WP_014387949.1">
    <property type="nucleotide sequence ID" value="NC_017025.1"/>
</dbReference>
<dbReference type="Pfam" id="PF07681">
    <property type="entry name" value="DoxX"/>
    <property type="match status" value="1"/>
</dbReference>
<evidence type="ECO:0008006" key="8">
    <source>
        <dbReference type="Google" id="ProtNLM"/>
    </source>
</evidence>
<dbReference type="HOGENOM" id="CLU_148050_1_0_10"/>
<evidence type="ECO:0000256" key="3">
    <source>
        <dbReference type="ARBA" id="ARBA00022989"/>
    </source>
</evidence>
<protein>
    <recommendedName>
        <fullName evidence="8">DoxX family protein</fullName>
    </recommendedName>
</protein>
<comment type="subcellular location">
    <subcellularLocation>
        <location evidence="1">Membrane</location>
        <topology evidence="1">Multi-pass membrane protein</topology>
    </subcellularLocation>
</comment>
<dbReference type="OrthoDB" id="8161897at2"/>
<keyword evidence="3 5" id="KW-1133">Transmembrane helix</keyword>
<keyword evidence="7" id="KW-1185">Reference proteome</keyword>
<keyword evidence="4 5" id="KW-0472">Membrane</keyword>
<name>H8XTL0_FLAIG</name>
<feature type="transmembrane region" description="Helical" evidence="5">
    <location>
        <begin position="40"/>
        <end position="62"/>
    </location>
</feature>
<dbReference type="InterPro" id="IPR032808">
    <property type="entry name" value="DoxX"/>
</dbReference>
<dbReference type="eggNOG" id="ENOG5031R64">
    <property type="taxonomic scope" value="Bacteria"/>
</dbReference>
<dbReference type="GO" id="GO:0016020">
    <property type="term" value="C:membrane"/>
    <property type="evidence" value="ECO:0007669"/>
    <property type="project" value="UniProtKB-SubCell"/>
</dbReference>
<proteinExistence type="predicted"/>
<dbReference type="Proteomes" id="UP000007599">
    <property type="component" value="Chromosome I"/>
</dbReference>